<keyword evidence="4" id="KW-0804">Transcription</keyword>
<keyword evidence="7" id="KW-1185">Reference proteome</keyword>
<dbReference type="InterPro" id="IPR036388">
    <property type="entry name" value="WH-like_DNA-bd_sf"/>
</dbReference>
<feature type="domain" description="HTH lysR-type" evidence="5">
    <location>
        <begin position="4"/>
        <end position="61"/>
    </location>
</feature>
<evidence type="ECO:0000256" key="4">
    <source>
        <dbReference type="ARBA" id="ARBA00023163"/>
    </source>
</evidence>
<dbReference type="PROSITE" id="PS50931">
    <property type="entry name" value="HTH_LYSR"/>
    <property type="match status" value="1"/>
</dbReference>
<dbReference type="GO" id="GO:0003700">
    <property type="term" value="F:DNA-binding transcription factor activity"/>
    <property type="evidence" value="ECO:0007669"/>
    <property type="project" value="InterPro"/>
</dbReference>
<evidence type="ECO:0000313" key="6">
    <source>
        <dbReference type="EMBL" id="EEP60362.1"/>
    </source>
</evidence>
<evidence type="ECO:0000256" key="2">
    <source>
        <dbReference type="ARBA" id="ARBA00023015"/>
    </source>
</evidence>
<sequence length="292" mass="33669">MEVLDYHKLRIFKAVADLKSFSKAAQMLFLSQPTVTLQIKKIENYLGMTLFRRHKSNLELTEEGKVLYQFASKIIEDYMNMEENLKNVRKTSILYIGCSSTIGDYLLPKIITKFISENPEVSIKIFIGNSKEVEDGVLSKIFNIGLVEDNIISNKLDISEFYEDEIILIASKNNSICEYLKTQNELKNYKFIFREFGSGTRNIVEQSLKIKISPSMEVSSSKAIAKIVQNSDYLAFVSKLVAEDLINDGHLKKIEVEDLKITRKFSIITQKNIRLSSVENRFYIFLKNINQR</sequence>
<dbReference type="Pfam" id="PF00126">
    <property type="entry name" value="HTH_1"/>
    <property type="match status" value="1"/>
</dbReference>
<protein>
    <submittedName>
        <fullName evidence="6">Transcriptional regulator</fullName>
    </submittedName>
</protein>
<accession>C4FKN8</accession>
<keyword evidence="2" id="KW-0805">Transcription regulation</keyword>
<dbReference type="SUPFAM" id="SSF46785">
    <property type="entry name" value="Winged helix' DNA-binding domain"/>
    <property type="match status" value="1"/>
</dbReference>
<evidence type="ECO:0000256" key="3">
    <source>
        <dbReference type="ARBA" id="ARBA00023125"/>
    </source>
</evidence>
<dbReference type="PANTHER" id="PTHR30126">
    <property type="entry name" value="HTH-TYPE TRANSCRIPTIONAL REGULATOR"/>
    <property type="match status" value="1"/>
</dbReference>
<dbReference type="AlphaFoldDB" id="C4FKN8"/>
<dbReference type="InterPro" id="IPR000847">
    <property type="entry name" value="LysR_HTH_N"/>
</dbReference>
<evidence type="ECO:0000256" key="1">
    <source>
        <dbReference type="ARBA" id="ARBA00009437"/>
    </source>
</evidence>
<dbReference type="PANTHER" id="PTHR30126:SF64">
    <property type="entry name" value="HTH-TYPE TRANSCRIPTIONAL REGULATOR CITR"/>
    <property type="match status" value="1"/>
</dbReference>
<dbReference type="PRINTS" id="PR00039">
    <property type="entry name" value="HTHLYSR"/>
</dbReference>
<dbReference type="Proteomes" id="UP000005540">
    <property type="component" value="Unassembled WGS sequence"/>
</dbReference>
<dbReference type="InterPro" id="IPR036390">
    <property type="entry name" value="WH_DNA-bd_sf"/>
</dbReference>
<keyword evidence="3" id="KW-0238">DNA-binding</keyword>
<name>C4FKN8_9AQUI</name>
<dbReference type="GO" id="GO:0000976">
    <property type="term" value="F:transcription cis-regulatory region binding"/>
    <property type="evidence" value="ECO:0007669"/>
    <property type="project" value="TreeGrafter"/>
</dbReference>
<gene>
    <name evidence="6" type="ORF">SULYE_1138</name>
</gene>
<dbReference type="Gene3D" id="3.40.190.290">
    <property type="match status" value="1"/>
</dbReference>
<dbReference type="FunFam" id="1.10.10.10:FF:000001">
    <property type="entry name" value="LysR family transcriptional regulator"/>
    <property type="match status" value="1"/>
</dbReference>
<evidence type="ECO:0000259" key="5">
    <source>
        <dbReference type="PROSITE" id="PS50931"/>
    </source>
</evidence>
<dbReference type="OrthoDB" id="9785745at2"/>
<evidence type="ECO:0000313" key="7">
    <source>
        <dbReference type="Proteomes" id="UP000005540"/>
    </source>
</evidence>
<organism evidence="6 7">
    <name type="scientific">Sulfurihydrogenibium yellowstonense SS-5</name>
    <dbReference type="NCBI Taxonomy" id="432331"/>
    <lineage>
        <taxon>Bacteria</taxon>
        <taxon>Pseudomonadati</taxon>
        <taxon>Aquificota</taxon>
        <taxon>Aquificia</taxon>
        <taxon>Aquificales</taxon>
        <taxon>Hydrogenothermaceae</taxon>
        <taxon>Sulfurihydrogenibium</taxon>
    </lineage>
</organism>
<dbReference type="InterPro" id="IPR005119">
    <property type="entry name" value="LysR_subst-bd"/>
</dbReference>
<dbReference type="EMBL" id="ABZS01000107">
    <property type="protein sequence ID" value="EEP60362.1"/>
    <property type="molecule type" value="Genomic_DNA"/>
</dbReference>
<proteinExistence type="inferred from homology"/>
<comment type="caution">
    <text evidence="6">The sequence shown here is derived from an EMBL/GenBank/DDBJ whole genome shotgun (WGS) entry which is preliminary data.</text>
</comment>
<dbReference type="Gene3D" id="1.10.10.10">
    <property type="entry name" value="Winged helix-like DNA-binding domain superfamily/Winged helix DNA-binding domain"/>
    <property type="match status" value="1"/>
</dbReference>
<comment type="similarity">
    <text evidence="1">Belongs to the LysR transcriptional regulatory family.</text>
</comment>
<dbReference type="RefSeq" id="WP_007547258.1">
    <property type="nucleotide sequence ID" value="NZ_ABZS01000107.1"/>
</dbReference>
<reference evidence="6 7" key="1">
    <citation type="submission" date="2009-04" db="EMBL/GenBank/DDBJ databases">
        <authorList>
            <person name="Reysenbach A.-L."/>
            <person name="Heidelberg J.F."/>
            <person name="Nelson W.C."/>
        </authorList>
    </citation>
    <scope>NUCLEOTIDE SEQUENCE [LARGE SCALE GENOMIC DNA]</scope>
    <source>
        <strain evidence="6 7">SS-5</strain>
    </source>
</reference>
<dbReference type="Pfam" id="PF03466">
    <property type="entry name" value="LysR_substrate"/>
    <property type="match status" value="1"/>
</dbReference>
<dbReference type="SUPFAM" id="SSF53850">
    <property type="entry name" value="Periplasmic binding protein-like II"/>
    <property type="match status" value="1"/>
</dbReference>